<dbReference type="EMBL" id="KL363253">
    <property type="protein sequence ID" value="KFD50469.1"/>
    <property type="molecule type" value="Genomic_DNA"/>
</dbReference>
<keyword evidence="2" id="KW-1185">Reference proteome</keyword>
<evidence type="ECO:0000313" key="2">
    <source>
        <dbReference type="Proteomes" id="UP000030764"/>
    </source>
</evidence>
<dbReference type="Proteomes" id="UP000030764">
    <property type="component" value="Unassembled WGS sequence"/>
</dbReference>
<reference evidence="1 2" key="1">
    <citation type="journal article" date="2014" name="Nat. Genet.">
        <title>Genome and transcriptome of the porcine whipworm Trichuris suis.</title>
        <authorList>
            <person name="Jex A.R."/>
            <person name="Nejsum P."/>
            <person name="Schwarz E.M."/>
            <person name="Hu L."/>
            <person name="Young N.D."/>
            <person name="Hall R.S."/>
            <person name="Korhonen P.K."/>
            <person name="Liao S."/>
            <person name="Thamsborg S."/>
            <person name="Xia J."/>
            <person name="Xu P."/>
            <person name="Wang S."/>
            <person name="Scheerlinck J.P."/>
            <person name="Hofmann A."/>
            <person name="Sternberg P.W."/>
            <person name="Wang J."/>
            <person name="Gasser R.B."/>
        </authorList>
    </citation>
    <scope>NUCLEOTIDE SEQUENCE [LARGE SCALE GENOMIC DNA]</scope>
    <source>
        <strain evidence="1">DCEP-RM93M</strain>
    </source>
</reference>
<gene>
    <name evidence="1" type="ORF">M513_08696</name>
</gene>
<sequence length="126" mass="14249">MALRQKKSSRFLKGSERHIQKNWSSGFKTADWFPMTKLGPAKALIPLMAVTQRSKGKVRPAMDFRELNSYIDTYTAKSDVRARWLGNGADRAKAYLQVCVDRTLWPYQTVVVKKTGGVALPDWISG</sequence>
<dbReference type="AlphaFoldDB" id="A0A085LZS3"/>
<proteinExistence type="predicted"/>
<protein>
    <submittedName>
        <fullName evidence="1">Uncharacterized protein</fullName>
    </submittedName>
</protein>
<organism evidence="1 2">
    <name type="scientific">Trichuris suis</name>
    <name type="common">pig whipworm</name>
    <dbReference type="NCBI Taxonomy" id="68888"/>
    <lineage>
        <taxon>Eukaryota</taxon>
        <taxon>Metazoa</taxon>
        <taxon>Ecdysozoa</taxon>
        <taxon>Nematoda</taxon>
        <taxon>Enoplea</taxon>
        <taxon>Dorylaimia</taxon>
        <taxon>Trichinellida</taxon>
        <taxon>Trichuridae</taxon>
        <taxon>Trichuris</taxon>
    </lineage>
</organism>
<accession>A0A085LZS3</accession>
<name>A0A085LZS3_9BILA</name>
<evidence type="ECO:0000313" key="1">
    <source>
        <dbReference type="EMBL" id="KFD50469.1"/>
    </source>
</evidence>